<dbReference type="Gene3D" id="2.40.50.100">
    <property type="match status" value="1"/>
</dbReference>
<organism evidence="5 6">
    <name type="scientific">Candidatus Methylumidiphilus alinenensis</name>
    <dbReference type="NCBI Taxonomy" id="2202197"/>
    <lineage>
        <taxon>Bacteria</taxon>
        <taxon>Pseudomonadati</taxon>
        <taxon>Pseudomonadota</taxon>
        <taxon>Gammaproteobacteria</taxon>
        <taxon>Methylococcales</taxon>
        <taxon>Candidatus Methylumidiphilus</taxon>
    </lineage>
</organism>
<dbReference type="AlphaFoldDB" id="A0A2W4QYM7"/>
<dbReference type="InterPro" id="IPR058634">
    <property type="entry name" value="AaeA-lik-b-barrel"/>
</dbReference>
<comment type="similarity">
    <text evidence="1">Belongs to the membrane fusion protein (MFP) (TC 8.A.1) family.</text>
</comment>
<dbReference type="EMBL" id="QJPH01000360">
    <property type="protein sequence ID" value="PZN76383.1"/>
    <property type="molecule type" value="Genomic_DNA"/>
</dbReference>
<evidence type="ECO:0000313" key="6">
    <source>
        <dbReference type="Proteomes" id="UP000249396"/>
    </source>
</evidence>
<sequence>MNERSKQIVGQVLGILIIAGAVVTGLMVWNVNISHPNTNDAMVRANIVDIMPQHVSGRIVKLNVADNQWVKQGDLLYVIDPRPYQAKLAQAKARHQLTEKEVEANKVQIGAASAKITQMEHEQDAANAEIARLEAKAAYDQSYLDRIKPLLEKEFVTANKINEATAARDASAAAVRDAKAKHQAAIMTVNYAHKEHAKAEADLAQFGNLNAKIEASHAEVQNAELDVEYCSVYAPFDAYVTNLNIAVGEYVQPGQKLFALADDRVWFVMANYKETYLQSIQPGMAVDVFLAPYPGKHFRGEVQGIGWANFPDNIKEQGSLPTVERTLNWVVLASRFPVRIKLLDRDPAYPFRMGMTAFTTILGKPAQSPAAASKP</sequence>
<evidence type="ECO:0000256" key="2">
    <source>
        <dbReference type="SAM" id="Phobius"/>
    </source>
</evidence>
<keyword evidence="2" id="KW-0472">Membrane</keyword>
<name>A0A2W4QYM7_9GAMM</name>
<protein>
    <submittedName>
        <fullName evidence="5">Secretion protein HlyD</fullName>
    </submittedName>
</protein>
<dbReference type="Pfam" id="PF25917">
    <property type="entry name" value="BSH_RND"/>
    <property type="match status" value="1"/>
</dbReference>
<dbReference type="Pfam" id="PF25963">
    <property type="entry name" value="Beta-barrel_AAEA"/>
    <property type="match status" value="1"/>
</dbReference>
<evidence type="ECO:0000259" key="4">
    <source>
        <dbReference type="Pfam" id="PF25963"/>
    </source>
</evidence>
<evidence type="ECO:0000313" key="5">
    <source>
        <dbReference type="EMBL" id="PZN76383.1"/>
    </source>
</evidence>
<feature type="domain" description="Multidrug resistance protein MdtA-like barrel-sandwich hybrid" evidence="3">
    <location>
        <begin position="46"/>
        <end position="260"/>
    </location>
</feature>
<accession>A0A2W4QYM7</accession>
<dbReference type="Proteomes" id="UP000249396">
    <property type="component" value="Unassembled WGS sequence"/>
</dbReference>
<feature type="transmembrane region" description="Helical" evidence="2">
    <location>
        <begin position="12"/>
        <end position="31"/>
    </location>
</feature>
<reference evidence="5 6" key="1">
    <citation type="journal article" date="2018" name="Aquat. Microb. Ecol.">
        <title>Gammaproteobacterial methanotrophs dominate.</title>
        <authorList>
            <person name="Rissanen A.J."/>
            <person name="Saarenheimo J."/>
            <person name="Tiirola M."/>
            <person name="Peura S."/>
            <person name="Aalto S.L."/>
            <person name="Karvinen A."/>
            <person name="Nykanen H."/>
        </authorList>
    </citation>
    <scope>NUCLEOTIDE SEQUENCE [LARGE SCALE GENOMIC DNA]</scope>
    <source>
        <strain evidence="5">AMbin10</strain>
    </source>
</reference>
<dbReference type="SUPFAM" id="SSF111369">
    <property type="entry name" value="HlyD-like secretion proteins"/>
    <property type="match status" value="2"/>
</dbReference>
<keyword evidence="2" id="KW-0812">Transmembrane</keyword>
<gene>
    <name evidence="5" type="ORF">DM484_16860</name>
</gene>
<keyword evidence="2" id="KW-1133">Transmembrane helix</keyword>
<dbReference type="Gene3D" id="1.10.287.470">
    <property type="entry name" value="Helix hairpin bin"/>
    <property type="match status" value="1"/>
</dbReference>
<proteinExistence type="inferred from homology"/>
<evidence type="ECO:0000256" key="1">
    <source>
        <dbReference type="ARBA" id="ARBA00009477"/>
    </source>
</evidence>
<dbReference type="Gene3D" id="2.40.30.170">
    <property type="match status" value="1"/>
</dbReference>
<dbReference type="InterPro" id="IPR058625">
    <property type="entry name" value="MdtA-like_BSH"/>
</dbReference>
<dbReference type="PANTHER" id="PTHR30386:SF24">
    <property type="entry name" value="MULTIDRUG RESISTANCE EFFLUX PUMP"/>
    <property type="match status" value="1"/>
</dbReference>
<evidence type="ECO:0000259" key="3">
    <source>
        <dbReference type="Pfam" id="PF25917"/>
    </source>
</evidence>
<dbReference type="PANTHER" id="PTHR30386">
    <property type="entry name" value="MEMBRANE FUSION SUBUNIT OF EMRAB-TOLC MULTIDRUG EFFLUX PUMP"/>
    <property type="match status" value="1"/>
</dbReference>
<feature type="domain" description="p-hydroxybenzoic acid efflux pump subunit AaeA-like beta-barrel" evidence="4">
    <location>
        <begin position="266"/>
        <end position="360"/>
    </location>
</feature>
<comment type="caution">
    <text evidence="5">The sequence shown here is derived from an EMBL/GenBank/DDBJ whole genome shotgun (WGS) entry which is preliminary data.</text>
</comment>
<dbReference type="InterPro" id="IPR050739">
    <property type="entry name" value="MFP"/>
</dbReference>